<dbReference type="InterPro" id="IPR001810">
    <property type="entry name" value="F-box_dom"/>
</dbReference>
<keyword evidence="3" id="KW-1185">Reference proteome</keyword>
<organism evidence="2 3">
    <name type="scientific">Schizopora paradoxa</name>
    <dbReference type="NCBI Taxonomy" id="27342"/>
    <lineage>
        <taxon>Eukaryota</taxon>
        <taxon>Fungi</taxon>
        <taxon>Dikarya</taxon>
        <taxon>Basidiomycota</taxon>
        <taxon>Agaricomycotina</taxon>
        <taxon>Agaricomycetes</taxon>
        <taxon>Hymenochaetales</taxon>
        <taxon>Schizoporaceae</taxon>
        <taxon>Schizopora</taxon>
    </lineage>
</organism>
<dbReference type="EMBL" id="KQ086069">
    <property type="protein sequence ID" value="KLO09033.1"/>
    <property type="molecule type" value="Genomic_DNA"/>
</dbReference>
<dbReference type="Pfam" id="PF12937">
    <property type="entry name" value="F-box-like"/>
    <property type="match status" value="1"/>
</dbReference>
<dbReference type="Proteomes" id="UP000053477">
    <property type="component" value="Unassembled WGS sequence"/>
</dbReference>
<dbReference type="InterPro" id="IPR036047">
    <property type="entry name" value="F-box-like_dom_sf"/>
</dbReference>
<protein>
    <recommendedName>
        <fullName evidence="1">F-box domain-containing protein</fullName>
    </recommendedName>
</protein>
<feature type="domain" description="F-box" evidence="1">
    <location>
        <begin position="97"/>
        <end position="143"/>
    </location>
</feature>
<dbReference type="PROSITE" id="PS50181">
    <property type="entry name" value="FBOX"/>
    <property type="match status" value="1"/>
</dbReference>
<accession>A0A0H2RHQ1</accession>
<dbReference type="InParanoid" id="A0A0H2RHQ1"/>
<sequence>MQNHAKGYETSPRWRIRSSPTVTRSSVDGLIASLQRWTAVDDGQSPSATLQVKDFWNLNSKSSSSTVGETSLQAASLLRCLFQGSPSELFPTRHAPMRTLVDLPTELLTQILLDAPPESFNVSRVCKRLRQVVTGIPQVWTHVSNYLTTTELKLSIARSGKEKLFVSLYAKRGDNSKCMPFLPLVLAHGKRWKEFRFEANEFRTEFFTEIFRFYEVLEKRVCFPVLESLHLQCYHPDYRSDMPRRYNWPKTTFFWGRWELPMLRKCYISSVLADIKSQCPALQGEELTSLQIDYHKDRMSFEDFDKCMQFVGGLRHLRDLQITFYKLKTEGNGLSQRIRLPNLEFLCLRFAPHAFRSRHPTALSLLEELMSSIISPRLSQMVLQFESPMKLAVMAYLQRIPYSILSTLRRLYIQFREPAFGVCLLLPHKVAGC</sequence>
<name>A0A0H2RHQ1_9AGAM</name>
<dbReference type="AlphaFoldDB" id="A0A0H2RHQ1"/>
<gene>
    <name evidence="2" type="ORF">SCHPADRAFT_1000560</name>
</gene>
<dbReference type="SUPFAM" id="SSF81383">
    <property type="entry name" value="F-box domain"/>
    <property type="match status" value="1"/>
</dbReference>
<evidence type="ECO:0000313" key="3">
    <source>
        <dbReference type="Proteomes" id="UP000053477"/>
    </source>
</evidence>
<proteinExistence type="predicted"/>
<evidence type="ECO:0000313" key="2">
    <source>
        <dbReference type="EMBL" id="KLO09033.1"/>
    </source>
</evidence>
<evidence type="ECO:0000259" key="1">
    <source>
        <dbReference type="PROSITE" id="PS50181"/>
    </source>
</evidence>
<reference evidence="2 3" key="1">
    <citation type="submission" date="2015-04" db="EMBL/GenBank/DDBJ databases">
        <title>Complete genome sequence of Schizopora paradoxa KUC8140, a cosmopolitan wood degrader in East Asia.</title>
        <authorList>
            <consortium name="DOE Joint Genome Institute"/>
            <person name="Min B."/>
            <person name="Park H."/>
            <person name="Jang Y."/>
            <person name="Kim J.-J."/>
            <person name="Kim K.H."/>
            <person name="Pangilinan J."/>
            <person name="Lipzen A."/>
            <person name="Riley R."/>
            <person name="Grigoriev I.V."/>
            <person name="Spatafora J.W."/>
            <person name="Choi I.-G."/>
        </authorList>
    </citation>
    <scope>NUCLEOTIDE SEQUENCE [LARGE SCALE GENOMIC DNA]</scope>
    <source>
        <strain evidence="2 3">KUC8140</strain>
    </source>
</reference>